<dbReference type="OrthoDB" id="9797653at2"/>
<dbReference type="InterPro" id="IPR050509">
    <property type="entry name" value="CoA-transferase_III"/>
</dbReference>
<dbReference type="AlphaFoldDB" id="A0A542YAB5"/>
<dbReference type="Pfam" id="PF02515">
    <property type="entry name" value="CoA_transf_3"/>
    <property type="match status" value="1"/>
</dbReference>
<comment type="caution">
    <text evidence="3">The sequence shown here is derived from an EMBL/GenBank/DDBJ whole genome shotgun (WGS) entry which is preliminary data.</text>
</comment>
<accession>A0A542YAB5</accession>
<name>A0A542YAB5_9MICO</name>
<dbReference type="InterPro" id="IPR023606">
    <property type="entry name" value="CoA-Trfase_III_dom_1_sf"/>
</dbReference>
<reference evidence="3 4" key="1">
    <citation type="submission" date="2019-06" db="EMBL/GenBank/DDBJ databases">
        <title>Sequencing the genomes of 1000 actinobacteria strains.</title>
        <authorList>
            <person name="Klenk H.-P."/>
        </authorList>
    </citation>
    <scope>NUCLEOTIDE SEQUENCE [LARGE SCALE GENOMIC DNA]</scope>
    <source>
        <strain evidence="3 4">DSM 26477</strain>
    </source>
</reference>
<dbReference type="Gene3D" id="3.30.1540.10">
    <property type="entry name" value="formyl-coa transferase, domain 3"/>
    <property type="match status" value="1"/>
</dbReference>
<dbReference type="PANTHER" id="PTHR48228">
    <property type="entry name" value="SUCCINYL-COA--D-CITRAMALATE COA-TRANSFERASE"/>
    <property type="match status" value="1"/>
</dbReference>
<dbReference type="GO" id="GO:0016740">
    <property type="term" value="F:transferase activity"/>
    <property type="evidence" value="ECO:0007669"/>
    <property type="project" value="UniProtKB-KW"/>
</dbReference>
<keyword evidence="4" id="KW-1185">Reference proteome</keyword>
<dbReference type="SUPFAM" id="SSF89796">
    <property type="entry name" value="CoA-transferase family III (CaiB/BaiF)"/>
    <property type="match status" value="1"/>
</dbReference>
<evidence type="ECO:0000313" key="3">
    <source>
        <dbReference type="EMBL" id="TQL45027.1"/>
    </source>
</evidence>
<organism evidence="3 4">
    <name type="scientific">Homoserinimonas aerilata</name>
    <dbReference type="NCBI Taxonomy" id="1162970"/>
    <lineage>
        <taxon>Bacteria</taxon>
        <taxon>Bacillati</taxon>
        <taxon>Actinomycetota</taxon>
        <taxon>Actinomycetes</taxon>
        <taxon>Micrococcales</taxon>
        <taxon>Microbacteriaceae</taxon>
        <taxon>Homoserinimonas</taxon>
    </lineage>
</organism>
<dbReference type="InterPro" id="IPR003673">
    <property type="entry name" value="CoA-Trfase_fam_III"/>
</dbReference>
<evidence type="ECO:0000313" key="4">
    <source>
        <dbReference type="Proteomes" id="UP000317998"/>
    </source>
</evidence>
<evidence type="ECO:0000256" key="2">
    <source>
        <dbReference type="ARBA" id="ARBA00022679"/>
    </source>
</evidence>
<comment type="similarity">
    <text evidence="1">Belongs to the CoA-transferase III family.</text>
</comment>
<dbReference type="EMBL" id="VFOM01000003">
    <property type="protein sequence ID" value="TQL45027.1"/>
    <property type="molecule type" value="Genomic_DNA"/>
</dbReference>
<dbReference type="InterPro" id="IPR044855">
    <property type="entry name" value="CoA-Trfase_III_dom3_sf"/>
</dbReference>
<dbReference type="RefSeq" id="WP_141881548.1">
    <property type="nucleotide sequence ID" value="NZ_VFOM01000003.1"/>
</dbReference>
<gene>
    <name evidence="3" type="ORF">FB562_2437</name>
</gene>
<protein>
    <submittedName>
        <fullName evidence="3">Crotonobetainyl-CoA:carnitine CoA-transferase CaiB-like acyl-CoA transferase</fullName>
    </submittedName>
</protein>
<keyword evidence="2 3" id="KW-0808">Transferase</keyword>
<proteinExistence type="inferred from homology"/>
<sequence>MAKALKDITVLDCATLFAGPYAATMLGDYGADVIKIEHPEKPDPSRGHGAVKDGHGLWWKSLGRNKRTITADLKSDAGRALLLRLVENADVLIENFRPGTLERWGLGWDELSRANPRLILVRVTGFGQLGPRKGDAGFGTLAEAMSGFAAMTGQPDGPPTLPPLALADGVAGLTAAYATMVALHAREHTGRGQVVDLALIEPLLGILGPQITAYDQLGEIPERTGNRTNNNAPRNTYLTSDGRWLAISTSSQSIAERVMRLVGRPEYIDEPWFATGRQRAQHADELDAAVTAWVSERTAEQALAEFSEAEAAACLIYDVSDIVVDEQYAALGTIQTVADPELGPLKMTNVLFRMSETPGEIRFSGRRHGADTAEILREAGYSEQEAAELLETGGIR</sequence>
<dbReference type="Gene3D" id="3.40.50.10540">
    <property type="entry name" value="Crotonobetainyl-coa:carnitine coa-transferase, domain 1"/>
    <property type="match status" value="1"/>
</dbReference>
<dbReference type="PANTHER" id="PTHR48228:SF6">
    <property type="entry name" value="L-CARNITINE COA-TRANSFERASE"/>
    <property type="match status" value="1"/>
</dbReference>
<dbReference type="Proteomes" id="UP000317998">
    <property type="component" value="Unassembled WGS sequence"/>
</dbReference>
<evidence type="ECO:0000256" key="1">
    <source>
        <dbReference type="ARBA" id="ARBA00008383"/>
    </source>
</evidence>